<feature type="compositionally biased region" description="Polar residues" evidence="6">
    <location>
        <begin position="378"/>
        <end position="390"/>
    </location>
</feature>
<keyword evidence="9" id="KW-1185">Reference proteome</keyword>
<feature type="region of interest" description="Disordered" evidence="6">
    <location>
        <begin position="371"/>
        <end position="393"/>
    </location>
</feature>
<proteinExistence type="inferred from homology"/>
<name>A0ABD1L3Q4_9FABA</name>
<evidence type="ECO:0000313" key="9">
    <source>
        <dbReference type="Proteomes" id="UP001603857"/>
    </source>
</evidence>
<evidence type="ECO:0000256" key="4">
    <source>
        <dbReference type="ARBA" id="ARBA00023242"/>
    </source>
</evidence>
<reference evidence="8 9" key="1">
    <citation type="submission" date="2024-08" db="EMBL/GenBank/DDBJ databases">
        <title>Insights into the chromosomal genome structure of Flemingia macrophylla.</title>
        <authorList>
            <person name="Ding Y."/>
            <person name="Zhao Y."/>
            <person name="Bi W."/>
            <person name="Wu M."/>
            <person name="Zhao G."/>
            <person name="Gong Y."/>
            <person name="Li W."/>
            <person name="Zhang P."/>
        </authorList>
    </citation>
    <scope>NUCLEOTIDE SEQUENCE [LARGE SCALE GENOMIC DNA]</scope>
    <source>
        <strain evidence="8">DYQJB</strain>
        <tissue evidence="8">Leaf</tissue>
    </source>
</reference>
<dbReference type="AlphaFoldDB" id="A0ABD1L3Q4"/>
<comment type="similarity">
    <text evidence="2">Belongs to the JARID1 histone demethylase family.</text>
</comment>
<dbReference type="Proteomes" id="UP001603857">
    <property type="component" value="Unassembled WGS sequence"/>
</dbReference>
<feature type="domain" description="WRC" evidence="7">
    <location>
        <begin position="7"/>
        <end position="52"/>
    </location>
</feature>
<evidence type="ECO:0000256" key="6">
    <source>
        <dbReference type="SAM" id="MobiDB-lite"/>
    </source>
</evidence>
<sequence length="1052" mass="113490">MDDPGEENVFRRCNRRASRGWRCKERAMSGRKLCERHFLYMQQRVKGAKKENASGGVGVYRTRRIKERKNSEGDLKNGVVGDGGKGLFDEHNGGPHVDEGHNDGVNLGLGFESFDLLGERGGQHFNLGDFGGRCGNLSQVEGQVLGEPRGNGSTNGVSDAVQGVHASGDGVAVCENGFLDLSSEDLEGLMVEADFGSLYDQGFQALLCQGEGCEEDVIYIGSDRAMPNFSAPGGPGLSGENAFEFGGEEVVGCAGNPGGYGKVEGETIGSIEVPGSNGMQNGNTGSNGKMIVLGVEGEAKRLLDGGVVTSENAKGSENKYEQIPTILNGQTFSENDQAGIDCMTSATVLGSFSKDVDEGAVLDGIVRPTKSVRPKDSTGVSSVTDLQSVSKAGDERAGLGEFMRPKKRGRPTGTSMSNVTVLESERSVFSFEEGKAGGEGAGLGDIVRPRKRGRLKGLNMMNNVRVLESERSVFSVEEGKAGDEGAGRGEIVRSKKCGQPKDSSWTSNVKVLESERPLFSGKEDKTGDQGVVGDIVRPEKRGQPKGSNKTSTITVLESERLLFSGKEDKVGDEDADLGEIGRTKKRGRPKGSRNKKNIFHVGNKFFVKIAGIKKLGRPKGSTGRDTVVVFVGDKVGGEIALPKKRGRPKGSKNKIKDVEVGNEVAGVGEIAGPKKLGRPKGSKGRKKSIVLVGEITGPKKLGRPKGSKNKMNNVVEVGNEVADTGEIAGPKKHGRPPKGSAKIKKDVVEVTNEIDGAVETTGLKKRGRPKSSTQKWRTVVCASSNEVAGEIARYKNMAGEAGNIFDKGAKMRGRPKGSNRKEKEFAPGFDSQIKRHDLLGEKEEGTSTESAFINEPNCVTHSICFSKGLSRIMPQNNVRNECISMLEDQVNEGVGGEESLYHGLESSALNGDTGMKNDTMTLRCHQCWQRSKNGIVICTKCKRKRYPDKTREEIETACPFCLGNCNCRLCLKEDISMVTGTGEADTDVKLQRLFYLLDKILPLLQNIQLEQRLELEVEASMRGSQLLEEKVLQSLIDDNERVYWYYLMNPHG</sequence>
<dbReference type="EMBL" id="JBGMDY010000011">
    <property type="protein sequence ID" value="KAL2318141.1"/>
    <property type="molecule type" value="Genomic_DNA"/>
</dbReference>
<dbReference type="InterPro" id="IPR045109">
    <property type="entry name" value="LSDs-like"/>
</dbReference>
<protein>
    <recommendedName>
        <fullName evidence="7">WRC domain-containing protein</fullName>
    </recommendedName>
</protein>
<comment type="subcellular location">
    <subcellularLocation>
        <location evidence="1">Nucleus</location>
    </subcellularLocation>
</comment>
<evidence type="ECO:0000256" key="2">
    <source>
        <dbReference type="ARBA" id="ARBA00006801"/>
    </source>
</evidence>
<evidence type="ECO:0000313" key="8">
    <source>
        <dbReference type="EMBL" id="KAL2318141.1"/>
    </source>
</evidence>
<dbReference type="PANTHER" id="PTHR12549:SF38">
    <property type="entry name" value="JMJC DOMAIN-CONTAINING HISTONE DEMETHYLASE 2, ISOFORM A"/>
    <property type="match status" value="1"/>
</dbReference>
<accession>A0ABD1L3Q4</accession>
<comment type="caution">
    <text evidence="5">Lacks conserved residue(s) required for the propagation of feature annotation.</text>
</comment>
<dbReference type="Pfam" id="PF08879">
    <property type="entry name" value="WRC"/>
    <property type="match status" value="1"/>
</dbReference>
<dbReference type="GO" id="GO:0046872">
    <property type="term" value="F:metal ion binding"/>
    <property type="evidence" value="ECO:0007669"/>
    <property type="project" value="UniProtKB-KW"/>
</dbReference>
<dbReference type="PROSITE" id="PS51667">
    <property type="entry name" value="WRC"/>
    <property type="match status" value="1"/>
</dbReference>
<dbReference type="InterPro" id="IPR014977">
    <property type="entry name" value="WRC_dom"/>
</dbReference>
<evidence type="ECO:0000256" key="3">
    <source>
        <dbReference type="ARBA" id="ARBA00022723"/>
    </source>
</evidence>
<dbReference type="PANTHER" id="PTHR12549">
    <property type="entry name" value="JMJC DOMAIN-CONTAINING HISTONE DEMETHYLATION PROTEIN"/>
    <property type="match status" value="1"/>
</dbReference>
<keyword evidence="3" id="KW-0479">Metal-binding</keyword>
<gene>
    <name evidence="8" type="ORF">Fmac_032017</name>
</gene>
<comment type="caution">
    <text evidence="8">The sequence shown here is derived from an EMBL/GenBank/DDBJ whole genome shotgun (WGS) entry which is preliminary data.</text>
</comment>
<evidence type="ECO:0000256" key="5">
    <source>
        <dbReference type="PROSITE-ProRule" id="PRU01002"/>
    </source>
</evidence>
<evidence type="ECO:0000259" key="7">
    <source>
        <dbReference type="PROSITE" id="PS51667"/>
    </source>
</evidence>
<organism evidence="8 9">
    <name type="scientific">Flemingia macrophylla</name>
    <dbReference type="NCBI Taxonomy" id="520843"/>
    <lineage>
        <taxon>Eukaryota</taxon>
        <taxon>Viridiplantae</taxon>
        <taxon>Streptophyta</taxon>
        <taxon>Embryophyta</taxon>
        <taxon>Tracheophyta</taxon>
        <taxon>Spermatophyta</taxon>
        <taxon>Magnoliopsida</taxon>
        <taxon>eudicotyledons</taxon>
        <taxon>Gunneridae</taxon>
        <taxon>Pentapetalae</taxon>
        <taxon>rosids</taxon>
        <taxon>fabids</taxon>
        <taxon>Fabales</taxon>
        <taxon>Fabaceae</taxon>
        <taxon>Papilionoideae</taxon>
        <taxon>50 kb inversion clade</taxon>
        <taxon>NPAAA clade</taxon>
        <taxon>indigoferoid/millettioid clade</taxon>
        <taxon>Phaseoleae</taxon>
        <taxon>Flemingia</taxon>
    </lineage>
</organism>
<dbReference type="InterPro" id="IPR017956">
    <property type="entry name" value="AT_hook_DNA-bd_motif"/>
</dbReference>
<keyword evidence="4" id="KW-0539">Nucleus</keyword>
<dbReference type="SMART" id="SM00384">
    <property type="entry name" value="AT_hook"/>
    <property type="match status" value="9"/>
</dbReference>
<dbReference type="GO" id="GO:0005634">
    <property type="term" value="C:nucleus"/>
    <property type="evidence" value="ECO:0007669"/>
    <property type="project" value="UniProtKB-SubCell"/>
</dbReference>
<evidence type="ECO:0000256" key="1">
    <source>
        <dbReference type="ARBA" id="ARBA00004123"/>
    </source>
</evidence>